<accession>A0A7S5DQN3</accession>
<reference evidence="1" key="1">
    <citation type="submission" date="2018-12" db="EMBL/GenBank/DDBJ databases">
        <title>Three Rhizobium rhizogenes strains isolated from the same crown gall tumor carry diverse plasmids.</title>
        <authorList>
            <person name="Pulawska J."/>
            <person name="Kuzmanovic N."/>
        </authorList>
    </citation>
    <scope>NUCLEOTIDE SEQUENCE</scope>
    <source>
        <strain evidence="1">C5.7</strain>
        <plasmid evidence="1">pC5.7c</plasmid>
    </source>
</reference>
<keyword evidence="1" id="KW-0614">Plasmid</keyword>
<proteinExistence type="predicted"/>
<dbReference type="RefSeq" id="WP_201009176.1">
    <property type="nucleotide sequence ID" value="NZ_MK318969.1"/>
</dbReference>
<name>A0A7S5DQN3_RHIRH</name>
<sequence>MVCANGEEARTMDQGTSVDTAADDAAELIFFRKVKTAHDKLFGARGGPYNIDSVAYFAAAIESYQHAREHMRKAVRFDTREALLHFSLDKISIDGLVLEFGVFSGHTINIMADKLNHKMIYGFDSFKGLPEDWTTGAKAGAFAREGLPSVRENVQLVVGWFDDTLRTFLASHPGNISFLHVDCDLYSSTRTVLTEARDRIVPGTVILFDEYFNYPDWKRHEYRAFQEFAYENNIKYEYIGLVPAFEQVAARIL</sequence>
<keyword evidence="1" id="KW-0808">Transferase</keyword>
<organism evidence="1">
    <name type="scientific">Rhizobium rhizogenes</name>
    <name type="common">Agrobacterium rhizogenes</name>
    <dbReference type="NCBI Taxonomy" id="359"/>
    <lineage>
        <taxon>Bacteria</taxon>
        <taxon>Pseudomonadati</taxon>
        <taxon>Pseudomonadota</taxon>
        <taxon>Alphaproteobacteria</taxon>
        <taxon>Hyphomicrobiales</taxon>
        <taxon>Rhizobiaceae</taxon>
        <taxon>Rhizobium/Agrobacterium group</taxon>
        <taxon>Rhizobium</taxon>
    </lineage>
</organism>
<dbReference type="PANTHER" id="PTHR40036:SF1">
    <property type="entry name" value="MACROCIN O-METHYLTRANSFERASE"/>
    <property type="match status" value="1"/>
</dbReference>
<dbReference type="EMBL" id="MK318969">
    <property type="protein sequence ID" value="QCL09413.1"/>
    <property type="molecule type" value="Genomic_DNA"/>
</dbReference>
<gene>
    <name evidence="1" type="ORF">pC5.7c_546</name>
</gene>
<dbReference type="AlphaFoldDB" id="A0A7S5DQN3"/>
<dbReference type="GO" id="GO:0008168">
    <property type="term" value="F:methyltransferase activity"/>
    <property type="evidence" value="ECO:0007669"/>
    <property type="project" value="UniProtKB-KW"/>
</dbReference>
<dbReference type="Gene3D" id="3.40.50.150">
    <property type="entry name" value="Vaccinia Virus protein VP39"/>
    <property type="match status" value="1"/>
</dbReference>
<dbReference type="GO" id="GO:0032259">
    <property type="term" value="P:methylation"/>
    <property type="evidence" value="ECO:0007669"/>
    <property type="project" value="UniProtKB-KW"/>
</dbReference>
<dbReference type="InterPro" id="IPR029063">
    <property type="entry name" value="SAM-dependent_MTases_sf"/>
</dbReference>
<protein>
    <submittedName>
        <fullName evidence="1">Methyltransferase domain protein</fullName>
    </submittedName>
</protein>
<dbReference type="SUPFAM" id="SSF53335">
    <property type="entry name" value="S-adenosyl-L-methionine-dependent methyltransferases"/>
    <property type="match status" value="1"/>
</dbReference>
<evidence type="ECO:0000313" key="1">
    <source>
        <dbReference type="EMBL" id="QCL09413.1"/>
    </source>
</evidence>
<dbReference type="Pfam" id="PF13578">
    <property type="entry name" value="Methyltransf_24"/>
    <property type="match status" value="1"/>
</dbReference>
<geneLocation type="plasmid" evidence="1">
    <name>pC5.7c</name>
</geneLocation>
<keyword evidence="1" id="KW-0489">Methyltransferase</keyword>
<dbReference type="PANTHER" id="PTHR40036">
    <property type="entry name" value="MACROCIN O-METHYLTRANSFERASE"/>
    <property type="match status" value="1"/>
</dbReference>
<dbReference type="InterPro" id="IPR008884">
    <property type="entry name" value="TylF_MeTrfase"/>
</dbReference>